<feature type="region of interest" description="Disordered" evidence="1">
    <location>
        <begin position="27"/>
        <end position="48"/>
    </location>
</feature>
<organism evidence="2 3">
    <name type="scientific">Ginsengibacter hankyongi</name>
    <dbReference type="NCBI Taxonomy" id="2607284"/>
    <lineage>
        <taxon>Bacteria</taxon>
        <taxon>Pseudomonadati</taxon>
        <taxon>Bacteroidota</taxon>
        <taxon>Chitinophagia</taxon>
        <taxon>Chitinophagales</taxon>
        <taxon>Chitinophagaceae</taxon>
        <taxon>Ginsengibacter</taxon>
    </lineage>
</organism>
<dbReference type="Proteomes" id="UP000326903">
    <property type="component" value="Unassembled WGS sequence"/>
</dbReference>
<name>A0A5J5IEX7_9BACT</name>
<evidence type="ECO:0000313" key="3">
    <source>
        <dbReference type="Proteomes" id="UP000326903"/>
    </source>
</evidence>
<keyword evidence="2" id="KW-0176">Collagen</keyword>
<dbReference type="EMBL" id="VYQF01000006">
    <property type="protein sequence ID" value="KAA9037177.1"/>
    <property type="molecule type" value="Genomic_DNA"/>
</dbReference>
<dbReference type="AlphaFoldDB" id="A0A5J5IEX7"/>
<accession>A0A5J5IEX7</accession>
<gene>
    <name evidence="2" type="ORF">FW778_17265</name>
</gene>
<keyword evidence="3" id="KW-1185">Reference proteome</keyword>
<protein>
    <submittedName>
        <fullName evidence="2">Collagen-like protein</fullName>
    </submittedName>
</protein>
<evidence type="ECO:0000313" key="2">
    <source>
        <dbReference type="EMBL" id="KAA9037177.1"/>
    </source>
</evidence>
<sequence length="195" mass="20448">MKQKILTVRVILLLAVIVIIASCSKTGPTGPAGATGAQGPAGPTGSTGATGAPGTANVIYSPWLNVKFVGADSTGWLGQISAPKLVDSIINRGDIKVFLNAGSDSANDQLIFPLPITDIAFTGAIINPYYQSQLINLLSTADVSSDSLRGYHYFQYRYILIPGGTTALPVSVGGTKKTINWNDYSQVKAYLGLKD</sequence>
<evidence type="ECO:0000256" key="1">
    <source>
        <dbReference type="SAM" id="MobiDB-lite"/>
    </source>
</evidence>
<reference evidence="2 3" key="1">
    <citation type="submission" date="2019-09" db="EMBL/GenBank/DDBJ databases">
        <title>Draft genome sequence of Ginsengibacter sp. BR5-29.</title>
        <authorList>
            <person name="Im W.-T."/>
        </authorList>
    </citation>
    <scope>NUCLEOTIDE SEQUENCE [LARGE SCALE GENOMIC DNA]</scope>
    <source>
        <strain evidence="2 3">BR5-29</strain>
    </source>
</reference>
<proteinExistence type="predicted"/>
<dbReference type="Gene3D" id="1.20.5.320">
    <property type="entry name" value="6-Phosphogluconate Dehydrogenase, domain 3"/>
    <property type="match status" value="1"/>
</dbReference>
<comment type="caution">
    <text evidence="2">The sequence shown here is derived from an EMBL/GenBank/DDBJ whole genome shotgun (WGS) entry which is preliminary data.</text>
</comment>
<dbReference type="PROSITE" id="PS51257">
    <property type="entry name" value="PROKAR_LIPOPROTEIN"/>
    <property type="match status" value="1"/>
</dbReference>
<dbReference type="RefSeq" id="WP_150416105.1">
    <property type="nucleotide sequence ID" value="NZ_VYQF01000006.1"/>
</dbReference>